<dbReference type="RefSeq" id="WP_224039726.1">
    <property type="nucleotide sequence ID" value="NZ_CAJZAH010000001.1"/>
</dbReference>
<dbReference type="EMBL" id="CAJZAH010000001">
    <property type="protein sequence ID" value="CAG9167418.1"/>
    <property type="molecule type" value="Genomic_DNA"/>
</dbReference>
<dbReference type="EC" id="1.1.98.2" evidence="3"/>
<dbReference type="InterPro" id="IPR023907">
    <property type="entry name" value="Non-F420_Flavin_OxRdtase"/>
</dbReference>
<gene>
    <name evidence="3" type="primary">fgd1</name>
    <name evidence="3" type="ORF">LMG21510_00744</name>
</gene>
<dbReference type="SUPFAM" id="SSF51679">
    <property type="entry name" value="Bacterial luciferase-like"/>
    <property type="match status" value="1"/>
</dbReference>
<organism evidence="3 4">
    <name type="scientific">Cupriavidus respiraculi</name>
    <dbReference type="NCBI Taxonomy" id="195930"/>
    <lineage>
        <taxon>Bacteria</taxon>
        <taxon>Pseudomonadati</taxon>
        <taxon>Pseudomonadota</taxon>
        <taxon>Betaproteobacteria</taxon>
        <taxon>Burkholderiales</taxon>
        <taxon>Burkholderiaceae</taxon>
        <taxon>Cupriavidus</taxon>
    </lineage>
</organism>
<dbReference type="CDD" id="cd01097">
    <property type="entry name" value="Tetrahydromethanopterin_reductase"/>
    <property type="match status" value="1"/>
</dbReference>
<accession>A0ABM8WJB2</accession>
<dbReference type="InterPro" id="IPR050564">
    <property type="entry name" value="F420-G6PD/mer"/>
</dbReference>
<dbReference type="PANTHER" id="PTHR43244">
    <property type="match status" value="1"/>
</dbReference>
<keyword evidence="4" id="KW-1185">Reference proteome</keyword>
<dbReference type="Proteomes" id="UP000721236">
    <property type="component" value="Unassembled WGS sequence"/>
</dbReference>
<dbReference type="InterPro" id="IPR011251">
    <property type="entry name" value="Luciferase-like_dom"/>
</dbReference>
<evidence type="ECO:0000256" key="1">
    <source>
        <dbReference type="ARBA" id="ARBA00023002"/>
    </source>
</evidence>
<protein>
    <submittedName>
        <fullName evidence="3">F420-dependent glucose-6-phosphate dehydrogenase</fullName>
        <ecNumber evidence="3">1.1.98.2</ecNumber>
    </submittedName>
</protein>
<name>A0ABM8WJB2_9BURK</name>
<proteinExistence type="predicted"/>
<feature type="domain" description="Luciferase-like" evidence="2">
    <location>
        <begin position="9"/>
        <end position="288"/>
    </location>
</feature>
<comment type="caution">
    <text evidence="3">The sequence shown here is derived from an EMBL/GenBank/DDBJ whole genome shotgun (WGS) entry which is preliminary data.</text>
</comment>
<reference evidence="3 4" key="1">
    <citation type="submission" date="2021-08" db="EMBL/GenBank/DDBJ databases">
        <authorList>
            <person name="Peeters C."/>
        </authorList>
    </citation>
    <scope>NUCLEOTIDE SEQUENCE [LARGE SCALE GENOMIC DNA]</scope>
    <source>
        <strain evidence="3 4">LMG 21510</strain>
    </source>
</reference>
<dbReference type="GO" id="GO:0052749">
    <property type="term" value="F:glucose-6-phosphate dehydrogenase (coenzyme F420) activity"/>
    <property type="evidence" value="ECO:0007669"/>
    <property type="project" value="UniProtKB-EC"/>
</dbReference>
<dbReference type="InterPro" id="IPR036661">
    <property type="entry name" value="Luciferase-like_sf"/>
</dbReference>
<dbReference type="PANTHER" id="PTHR43244:SF1">
    <property type="entry name" value="5,10-METHYLENETETRAHYDROMETHANOPTERIN REDUCTASE"/>
    <property type="match status" value="1"/>
</dbReference>
<keyword evidence="1 3" id="KW-0560">Oxidoreductase</keyword>
<evidence type="ECO:0000313" key="4">
    <source>
        <dbReference type="Proteomes" id="UP000721236"/>
    </source>
</evidence>
<evidence type="ECO:0000313" key="3">
    <source>
        <dbReference type="EMBL" id="CAG9167418.1"/>
    </source>
</evidence>
<dbReference type="NCBIfam" id="TIGR03557">
    <property type="entry name" value="F420_G6P_family"/>
    <property type="match status" value="1"/>
</dbReference>
<dbReference type="InterPro" id="IPR019945">
    <property type="entry name" value="F420_G6P_DH-rel"/>
</dbReference>
<dbReference type="NCBIfam" id="TIGR03885">
    <property type="entry name" value="flavin_revert"/>
    <property type="match status" value="1"/>
</dbReference>
<evidence type="ECO:0000259" key="2">
    <source>
        <dbReference type="Pfam" id="PF00296"/>
    </source>
</evidence>
<dbReference type="Gene3D" id="3.20.20.30">
    <property type="entry name" value="Luciferase-like domain"/>
    <property type="match status" value="1"/>
</dbReference>
<dbReference type="Pfam" id="PF00296">
    <property type="entry name" value="Bac_luciferase"/>
    <property type="match status" value="1"/>
</dbReference>
<sequence length="330" mass="35627">MTIIGYHASHEQFAPGELLDYARAAEQAGFGALGCSDHFHPWSVRQGHSGHAWSWLGAALATTSLSAGAVTCPFGRYHPAVVAQAAATLAQMFPGRFWIALGSGEALNEHITGEPWPPKAQRNAMLLESANVMRALWRGEEVSHDGHIRVDRARLYSLPAQPPLLVCAALSPETARWAGTWADALITVSAPRERMRAVLDAFRETAPPSRPAFLQAKVAYADPAIGEQAARQMAFEQWRTNVFDSATAADLATPEAFDAHASGLTPADMDKAVRISCDTARHAEWLAEDLAMGFDRVYVHNVGRNQRETIEAFGAKVLPALGADNARAGL</sequence>